<keyword evidence="14" id="KW-0175">Coiled coil</keyword>
<evidence type="ECO:0000256" key="12">
    <source>
        <dbReference type="ARBA" id="ARBA00023012"/>
    </source>
</evidence>
<evidence type="ECO:0000256" key="1">
    <source>
        <dbReference type="ARBA" id="ARBA00000085"/>
    </source>
</evidence>
<proteinExistence type="predicted"/>
<evidence type="ECO:0000259" key="17">
    <source>
        <dbReference type="PROSITE" id="PS50885"/>
    </source>
</evidence>
<dbReference type="InterPro" id="IPR003594">
    <property type="entry name" value="HATPase_dom"/>
</dbReference>
<evidence type="ECO:0000256" key="10">
    <source>
        <dbReference type="ARBA" id="ARBA00022840"/>
    </source>
</evidence>
<evidence type="ECO:0000256" key="6">
    <source>
        <dbReference type="ARBA" id="ARBA00022679"/>
    </source>
</evidence>
<dbReference type="PROSITE" id="PS50109">
    <property type="entry name" value="HIS_KIN"/>
    <property type="match status" value="1"/>
</dbReference>
<dbReference type="SUPFAM" id="SSF47384">
    <property type="entry name" value="Homodimeric domain of signal transducing histidine kinase"/>
    <property type="match status" value="1"/>
</dbReference>
<dbReference type="Gene3D" id="3.30.565.10">
    <property type="entry name" value="Histidine kinase-like ATPase, C-terminal domain"/>
    <property type="match status" value="1"/>
</dbReference>
<keyword evidence="13 15" id="KW-0472">Membrane</keyword>
<dbReference type="InterPro" id="IPR005467">
    <property type="entry name" value="His_kinase_dom"/>
</dbReference>
<feature type="transmembrane region" description="Helical" evidence="15">
    <location>
        <begin position="412"/>
        <end position="431"/>
    </location>
</feature>
<dbReference type="PANTHER" id="PTHR45528:SF1">
    <property type="entry name" value="SENSOR HISTIDINE KINASE CPXA"/>
    <property type="match status" value="1"/>
</dbReference>
<dbReference type="SUPFAM" id="SSF55874">
    <property type="entry name" value="ATPase domain of HSP90 chaperone/DNA topoisomerase II/histidine kinase"/>
    <property type="match status" value="1"/>
</dbReference>
<dbReference type="SMART" id="SM00388">
    <property type="entry name" value="HisKA"/>
    <property type="match status" value="1"/>
</dbReference>
<feature type="coiled-coil region" evidence="14">
    <location>
        <begin position="67"/>
        <end position="101"/>
    </location>
</feature>
<reference evidence="18 19" key="1">
    <citation type="submission" date="2023-07" db="EMBL/GenBank/DDBJ databases">
        <title>Sorghum-associated microbial communities from plants grown in Nebraska, USA.</title>
        <authorList>
            <person name="Schachtman D."/>
        </authorList>
    </citation>
    <scope>NUCLEOTIDE SEQUENCE [LARGE SCALE GENOMIC DNA]</scope>
    <source>
        <strain evidence="18 19">BE211</strain>
    </source>
</reference>
<comment type="caution">
    <text evidence="18">The sequence shown here is derived from an EMBL/GenBank/DDBJ whole genome shotgun (WGS) entry which is preliminary data.</text>
</comment>
<keyword evidence="11 15" id="KW-1133">Transmembrane helix</keyword>
<dbReference type="CDD" id="cd06225">
    <property type="entry name" value="HAMP"/>
    <property type="match status" value="1"/>
</dbReference>
<keyword evidence="7 15" id="KW-0812">Transmembrane</keyword>
<gene>
    <name evidence="18" type="ORF">J2X07_000636</name>
</gene>
<keyword evidence="6" id="KW-0808">Transferase</keyword>
<dbReference type="InterPro" id="IPR004358">
    <property type="entry name" value="Sig_transdc_His_kin-like_C"/>
</dbReference>
<dbReference type="PANTHER" id="PTHR45528">
    <property type="entry name" value="SENSOR HISTIDINE KINASE CPXA"/>
    <property type="match status" value="1"/>
</dbReference>
<feature type="domain" description="HAMP" evidence="17">
    <location>
        <begin position="461"/>
        <end position="507"/>
    </location>
</feature>
<evidence type="ECO:0000256" key="4">
    <source>
        <dbReference type="ARBA" id="ARBA00022475"/>
    </source>
</evidence>
<evidence type="ECO:0000313" key="18">
    <source>
        <dbReference type="EMBL" id="MDR7071661.1"/>
    </source>
</evidence>
<keyword evidence="9 18" id="KW-0418">Kinase</keyword>
<keyword evidence="4" id="KW-1003">Cell membrane</keyword>
<accession>A0ABU1TWV2</accession>
<evidence type="ECO:0000256" key="5">
    <source>
        <dbReference type="ARBA" id="ARBA00022553"/>
    </source>
</evidence>
<keyword evidence="8" id="KW-0547">Nucleotide-binding</keyword>
<evidence type="ECO:0000256" key="2">
    <source>
        <dbReference type="ARBA" id="ARBA00004651"/>
    </source>
</evidence>
<dbReference type="InterPro" id="IPR003661">
    <property type="entry name" value="HisK_dim/P_dom"/>
</dbReference>
<keyword evidence="10" id="KW-0067">ATP-binding</keyword>
<evidence type="ECO:0000256" key="11">
    <source>
        <dbReference type="ARBA" id="ARBA00022989"/>
    </source>
</evidence>
<dbReference type="InterPro" id="IPR036097">
    <property type="entry name" value="HisK_dim/P_sf"/>
</dbReference>
<feature type="transmembrane region" description="Helical" evidence="15">
    <location>
        <begin position="437"/>
        <end position="455"/>
    </location>
</feature>
<dbReference type="PRINTS" id="PR00344">
    <property type="entry name" value="BCTRLSENSOR"/>
</dbReference>
<feature type="transmembrane region" description="Helical" evidence="15">
    <location>
        <begin position="272"/>
        <end position="292"/>
    </location>
</feature>
<organism evidence="18 19">
    <name type="scientific">Fictibacillus barbaricus</name>
    <dbReference type="NCBI Taxonomy" id="182136"/>
    <lineage>
        <taxon>Bacteria</taxon>
        <taxon>Bacillati</taxon>
        <taxon>Bacillota</taxon>
        <taxon>Bacilli</taxon>
        <taxon>Bacillales</taxon>
        <taxon>Fictibacillaceae</taxon>
        <taxon>Fictibacillus</taxon>
    </lineage>
</organism>
<evidence type="ECO:0000256" key="15">
    <source>
        <dbReference type="SAM" id="Phobius"/>
    </source>
</evidence>
<dbReference type="Pfam" id="PF00512">
    <property type="entry name" value="HisKA"/>
    <property type="match status" value="1"/>
</dbReference>
<dbReference type="InterPro" id="IPR003660">
    <property type="entry name" value="HAMP_dom"/>
</dbReference>
<evidence type="ECO:0000256" key="9">
    <source>
        <dbReference type="ARBA" id="ARBA00022777"/>
    </source>
</evidence>
<dbReference type="GO" id="GO:0016301">
    <property type="term" value="F:kinase activity"/>
    <property type="evidence" value="ECO:0007669"/>
    <property type="project" value="UniProtKB-KW"/>
</dbReference>
<dbReference type="RefSeq" id="WP_310256333.1">
    <property type="nucleotide sequence ID" value="NZ_JAVDWA010000001.1"/>
</dbReference>
<feature type="transmembrane region" description="Helical" evidence="15">
    <location>
        <begin position="12"/>
        <end position="29"/>
    </location>
</feature>
<dbReference type="Gene3D" id="1.10.287.130">
    <property type="match status" value="1"/>
</dbReference>
<dbReference type="PROSITE" id="PS50885">
    <property type="entry name" value="HAMP"/>
    <property type="match status" value="1"/>
</dbReference>
<evidence type="ECO:0000256" key="8">
    <source>
        <dbReference type="ARBA" id="ARBA00022741"/>
    </source>
</evidence>
<evidence type="ECO:0000256" key="3">
    <source>
        <dbReference type="ARBA" id="ARBA00012438"/>
    </source>
</evidence>
<comment type="subcellular location">
    <subcellularLocation>
        <location evidence="2">Cell membrane</location>
        <topology evidence="2">Multi-pass membrane protein</topology>
    </subcellularLocation>
</comment>
<feature type="domain" description="Histidine kinase" evidence="16">
    <location>
        <begin position="522"/>
        <end position="736"/>
    </location>
</feature>
<evidence type="ECO:0000256" key="14">
    <source>
        <dbReference type="SAM" id="Coils"/>
    </source>
</evidence>
<keyword evidence="12" id="KW-0902">Two-component regulatory system</keyword>
<dbReference type="EMBL" id="JAVDWA010000001">
    <property type="protein sequence ID" value="MDR7071661.1"/>
    <property type="molecule type" value="Genomic_DNA"/>
</dbReference>
<protein>
    <recommendedName>
        <fullName evidence="3">histidine kinase</fullName>
        <ecNumber evidence="3">2.7.13.3</ecNumber>
    </recommendedName>
</protein>
<dbReference type="EC" id="2.7.13.3" evidence="3"/>
<sequence>MDTKWKSRTKMFVWVLLLTFGISGIVSIFENGHWYVNKDYFHTQDFNVTLEEFIEYIGTADINHPSEEELKDNIKVTKEDIEEHRTRYGTLSEQVTNLKDQYEPKIEDARSAGNEDVVKLYEQQRDEKIKDIVENFKSDEYVKAKVMKEKEKQIDKFIDARERYLAGYDPNLLGFQYYLEDVKTGEVFTNVNNANSPEDLQDQSNLFTRKYSSSSENGSLQLNGHYSFLDYTQDEYFAQKPKLLQGIITLPAAASKGNWLQKQNDDYKSRQMFFFATSIGSLVVLCLAFLWARRLHPIQVIAASEKRNLYKRIPIDIRLGVLLISILLMLMALVMNAQNYDNLSFSVLYSDGLFEFLITVLMVGITLIQGIWIYPEIGNKALYRESFLVKMSRWFYRLGSDAFYNRSVGFQILLLLIVIFLSGFGAGVVVIYPEVFIIYFFLFIIFTVPVLIYLFKRIGFLNRIIQHSKELAAGQLEQDLPHKGKSALAMLAGNLNLLKHGVKTSKKEEAKSERLKNELITNVSHDLRTPLTSIITYTELLKSPGLAKEDHDSYLEIIDRKSKRLKILIDDLFEASKMASGKIELAKQKVDIVQLLQQAMAEYNEMIKESSLTFRLATPNSPIFTYVDGQKMWRVFDNLIGNVLKYSHENTRVYISVAYENHKVKISFKNVSEYELGGNIEELFERFKRGDTSRHTDGSGLGLAIAKSIVDLHEGSMDIDVDGDLFKVTIELDAMER</sequence>
<dbReference type="Pfam" id="PF02518">
    <property type="entry name" value="HATPase_c"/>
    <property type="match status" value="1"/>
</dbReference>
<name>A0ABU1TWV2_9BACL</name>
<feature type="transmembrane region" description="Helical" evidence="15">
    <location>
        <begin position="313"/>
        <end position="333"/>
    </location>
</feature>
<dbReference type="SMART" id="SM00387">
    <property type="entry name" value="HATPase_c"/>
    <property type="match status" value="1"/>
</dbReference>
<evidence type="ECO:0000313" key="19">
    <source>
        <dbReference type="Proteomes" id="UP001258181"/>
    </source>
</evidence>
<dbReference type="InterPro" id="IPR036890">
    <property type="entry name" value="HATPase_C_sf"/>
</dbReference>
<dbReference type="CDD" id="cd00082">
    <property type="entry name" value="HisKA"/>
    <property type="match status" value="1"/>
</dbReference>
<dbReference type="InterPro" id="IPR050398">
    <property type="entry name" value="HssS/ArlS-like"/>
</dbReference>
<evidence type="ECO:0000256" key="13">
    <source>
        <dbReference type="ARBA" id="ARBA00023136"/>
    </source>
</evidence>
<keyword evidence="19" id="KW-1185">Reference proteome</keyword>
<evidence type="ECO:0000256" key="7">
    <source>
        <dbReference type="ARBA" id="ARBA00022692"/>
    </source>
</evidence>
<evidence type="ECO:0000259" key="16">
    <source>
        <dbReference type="PROSITE" id="PS50109"/>
    </source>
</evidence>
<comment type="catalytic activity">
    <reaction evidence="1">
        <text>ATP + protein L-histidine = ADP + protein N-phospho-L-histidine.</text>
        <dbReference type="EC" id="2.7.13.3"/>
    </reaction>
</comment>
<feature type="transmembrane region" description="Helical" evidence="15">
    <location>
        <begin position="353"/>
        <end position="374"/>
    </location>
</feature>
<dbReference type="Proteomes" id="UP001258181">
    <property type="component" value="Unassembled WGS sequence"/>
</dbReference>
<keyword evidence="5" id="KW-0597">Phosphoprotein</keyword>